<dbReference type="InterPro" id="IPR003710">
    <property type="entry name" value="ApbA"/>
</dbReference>
<keyword evidence="7" id="KW-0560">Oxidoreductase</keyword>
<comment type="caution">
    <text evidence="12">The sequence shown here is derived from an EMBL/GenBank/DDBJ whole genome shotgun (WGS) entry which is preliminary data.</text>
</comment>
<dbReference type="Pfam" id="PF08546">
    <property type="entry name" value="ApbA_C"/>
    <property type="match status" value="1"/>
</dbReference>
<dbReference type="PANTHER" id="PTHR43765">
    <property type="entry name" value="2-DEHYDROPANTOATE 2-REDUCTASE-RELATED"/>
    <property type="match status" value="1"/>
</dbReference>
<evidence type="ECO:0000256" key="5">
    <source>
        <dbReference type="ARBA" id="ARBA00022655"/>
    </source>
</evidence>
<feature type="domain" description="Ketopantoate reductase N-terminal" evidence="10">
    <location>
        <begin position="20"/>
        <end position="170"/>
    </location>
</feature>
<evidence type="ECO:0000256" key="6">
    <source>
        <dbReference type="ARBA" id="ARBA00022857"/>
    </source>
</evidence>
<keyword evidence="13" id="KW-1185">Reference proteome</keyword>
<dbReference type="SUPFAM" id="SSF48179">
    <property type="entry name" value="6-phosphogluconate dehydrogenase C-terminal domain-like"/>
    <property type="match status" value="1"/>
</dbReference>
<gene>
    <name evidence="12" type="ORF">GCM10023116_01060</name>
</gene>
<evidence type="ECO:0000256" key="3">
    <source>
        <dbReference type="ARBA" id="ARBA00013014"/>
    </source>
</evidence>
<comment type="catalytic activity">
    <reaction evidence="9">
        <text>(R)-pantoate + NADP(+) = 2-dehydropantoate + NADPH + H(+)</text>
        <dbReference type="Rhea" id="RHEA:16233"/>
        <dbReference type="ChEBI" id="CHEBI:11561"/>
        <dbReference type="ChEBI" id="CHEBI:15378"/>
        <dbReference type="ChEBI" id="CHEBI:15980"/>
        <dbReference type="ChEBI" id="CHEBI:57783"/>
        <dbReference type="ChEBI" id="CHEBI:58349"/>
        <dbReference type="EC" id="1.1.1.169"/>
    </reaction>
</comment>
<evidence type="ECO:0000259" key="11">
    <source>
        <dbReference type="Pfam" id="PF08546"/>
    </source>
</evidence>
<dbReference type="SUPFAM" id="SSF51735">
    <property type="entry name" value="NAD(P)-binding Rossmann-fold domains"/>
    <property type="match status" value="1"/>
</dbReference>
<evidence type="ECO:0000313" key="13">
    <source>
        <dbReference type="Proteomes" id="UP001500604"/>
    </source>
</evidence>
<evidence type="ECO:0000256" key="4">
    <source>
        <dbReference type="ARBA" id="ARBA00019465"/>
    </source>
</evidence>
<dbReference type="InterPro" id="IPR008927">
    <property type="entry name" value="6-PGluconate_DH-like_C_sf"/>
</dbReference>
<dbReference type="InterPro" id="IPR013752">
    <property type="entry name" value="KPA_reductase"/>
</dbReference>
<keyword evidence="6" id="KW-0521">NADP</keyword>
<dbReference type="EC" id="1.1.1.169" evidence="3"/>
<dbReference type="Gene3D" id="1.10.1040.10">
    <property type="entry name" value="N-(1-d-carboxylethyl)-l-norvaline Dehydrogenase, domain 2"/>
    <property type="match status" value="1"/>
</dbReference>
<keyword evidence="5" id="KW-0566">Pantothenate biosynthesis</keyword>
<comment type="pathway">
    <text evidence="1">Cofactor biosynthesis; (R)-pantothenate biosynthesis; (R)-pantoate from 3-methyl-2-oxobutanoate: step 2/2.</text>
</comment>
<dbReference type="Proteomes" id="UP001500604">
    <property type="component" value="Unassembled WGS sequence"/>
</dbReference>
<dbReference type="InterPro" id="IPR036291">
    <property type="entry name" value="NAD(P)-bd_dom_sf"/>
</dbReference>
<proteinExistence type="inferred from homology"/>
<dbReference type="InterPro" id="IPR013332">
    <property type="entry name" value="KPR_N"/>
</dbReference>
<dbReference type="InterPro" id="IPR050838">
    <property type="entry name" value="Ketopantoate_reductase"/>
</dbReference>
<evidence type="ECO:0000313" key="12">
    <source>
        <dbReference type="EMBL" id="GAA4647844.1"/>
    </source>
</evidence>
<evidence type="ECO:0000256" key="2">
    <source>
        <dbReference type="ARBA" id="ARBA00007870"/>
    </source>
</evidence>
<dbReference type="PANTHER" id="PTHR43765:SF2">
    <property type="entry name" value="2-DEHYDROPANTOATE 2-REDUCTASE"/>
    <property type="match status" value="1"/>
</dbReference>
<name>A0ABP8UVR0_9GAMM</name>
<sequence>MVVAAMDNGLTEKHDMTSRIAIFGAGSIGCFIGGKLLAAGNEVIFYGRPDLQIAVQTSGLRLTELEGNETLIPAEQITFSTDPAILSDADLILVTVKSRDTETAGRTIRDHCSHYPSVISLQNGIENTAILRRLLPGYKVTGGMVPFNILRMEQTVFHRGTEGTLILQESPETLPLQQALERAGLTTETHRDISSILWGKLLLNLNNAINALSGLPLRQQLAQQAYRRVLATCIRETLTVLRVANIRPAKTGKVIPNLLPLILTLPDPLFIKVAGAMLKMDDNARSSMWEDLQRGREPEVDYINGAVIRLGEKIGVATPANQTITRLMRAAHANGKGSPSLSAEKLQNYFN</sequence>
<accession>A0ABP8UVR0</accession>
<dbReference type="Pfam" id="PF02558">
    <property type="entry name" value="ApbA"/>
    <property type="match status" value="1"/>
</dbReference>
<dbReference type="NCBIfam" id="NF006083">
    <property type="entry name" value="PRK08229.1"/>
    <property type="match status" value="1"/>
</dbReference>
<dbReference type="EMBL" id="BAABFL010000007">
    <property type="protein sequence ID" value="GAA4647844.1"/>
    <property type="molecule type" value="Genomic_DNA"/>
</dbReference>
<dbReference type="Gene3D" id="3.40.50.720">
    <property type="entry name" value="NAD(P)-binding Rossmann-like Domain"/>
    <property type="match status" value="1"/>
</dbReference>
<protein>
    <recommendedName>
        <fullName evidence="4">2-dehydropantoate 2-reductase</fullName>
        <ecNumber evidence="3">1.1.1.169</ecNumber>
    </recommendedName>
    <alternativeName>
        <fullName evidence="8">Ketopantoate reductase</fullName>
    </alternativeName>
</protein>
<organism evidence="12 13">
    <name type="scientific">Kistimonas scapharcae</name>
    <dbReference type="NCBI Taxonomy" id="1036133"/>
    <lineage>
        <taxon>Bacteria</taxon>
        <taxon>Pseudomonadati</taxon>
        <taxon>Pseudomonadota</taxon>
        <taxon>Gammaproteobacteria</taxon>
        <taxon>Oceanospirillales</taxon>
        <taxon>Endozoicomonadaceae</taxon>
        <taxon>Kistimonas</taxon>
    </lineage>
</organism>
<reference evidence="13" key="1">
    <citation type="journal article" date="2019" name="Int. J. Syst. Evol. Microbiol.">
        <title>The Global Catalogue of Microorganisms (GCM) 10K type strain sequencing project: providing services to taxonomists for standard genome sequencing and annotation.</title>
        <authorList>
            <consortium name="The Broad Institute Genomics Platform"/>
            <consortium name="The Broad Institute Genome Sequencing Center for Infectious Disease"/>
            <person name="Wu L."/>
            <person name="Ma J."/>
        </authorList>
    </citation>
    <scope>NUCLEOTIDE SEQUENCE [LARGE SCALE GENOMIC DNA]</scope>
    <source>
        <strain evidence="13">JCM 17805</strain>
    </source>
</reference>
<dbReference type="NCBIfam" id="TIGR00745">
    <property type="entry name" value="apbA_panE"/>
    <property type="match status" value="1"/>
</dbReference>
<feature type="domain" description="Ketopantoate reductase C-terminal" evidence="11">
    <location>
        <begin position="192"/>
        <end position="330"/>
    </location>
</feature>
<evidence type="ECO:0000256" key="9">
    <source>
        <dbReference type="ARBA" id="ARBA00048793"/>
    </source>
</evidence>
<dbReference type="InterPro" id="IPR013328">
    <property type="entry name" value="6PGD_dom2"/>
</dbReference>
<evidence type="ECO:0000256" key="8">
    <source>
        <dbReference type="ARBA" id="ARBA00032024"/>
    </source>
</evidence>
<evidence type="ECO:0000259" key="10">
    <source>
        <dbReference type="Pfam" id="PF02558"/>
    </source>
</evidence>
<comment type="similarity">
    <text evidence="2">Belongs to the ketopantoate reductase family.</text>
</comment>
<evidence type="ECO:0000256" key="1">
    <source>
        <dbReference type="ARBA" id="ARBA00004994"/>
    </source>
</evidence>
<evidence type="ECO:0000256" key="7">
    <source>
        <dbReference type="ARBA" id="ARBA00023002"/>
    </source>
</evidence>